<evidence type="ECO:0000256" key="1">
    <source>
        <dbReference type="SAM" id="Phobius"/>
    </source>
</evidence>
<keyword evidence="1" id="KW-0472">Membrane</keyword>
<reference evidence="2" key="1">
    <citation type="submission" date="2008-07" db="EMBL/GenBank/DDBJ databases">
        <title>The complete mitochondrial nucleotide sequence of Daboia russellii.</title>
        <authorList>
            <person name="Chen N."/>
            <person name="Fu X.Y."/>
        </authorList>
    </citation>
    <scope>NUCLEOTIDE SEQUENCE</scope>
</reference>
<dbReference type="RefSeq" id="YP_002290796.1">
    <property type="nucleotide sequence ID" value="NC_011391.1"/>
</dbReference>
<dbReference type="GeneID" id="6993633"/>
<organism evidence="2">
    <name type="scientific">Daboia russelii</name>
    <name type="common">Russel's viper</name>
    <name type="synonym">Vipera russelii</name>
    <dbReference type="NCBI Taxonomy" id="8707"/>
    <lineage>
        <taxon>Eukaryota</taxon>
        <taxon>Metazoa</taxon>
        <taxon>Chordata</taxon>
        <taxon>Craniata</taxon>
        <taxon>Vertebrata</taxon>
        <taxon>Euteleostomi</taxon>
        <taxon>Lepidosauria</taxon>
        <taxon>Squamata</taxon>
        <taxon>Bifurcata</taxon>
        <taxon>Unidentata</taxon>
        <taxon>Episquamata</taxon>
        <taxon>Toxicofera</taxon>
        <taxon>Serpentes</taxon>
        <taxon>Colubroidea</taxon>
        <taxon>Viperidae</taxon>
        <taxon>Viperinae</taxon>
        <taxon>Daboia</taxon>
    </lineage>
</organism>
<geneLocation type="mitochondrion" evidence="2"/>
<sequence>MPQLDIVYICYTYLWTWFIITLMSQKMDLFKLTIKPKYPFLMKHQLSTSTLPWT</sequence>
<keyword evidence="1" id="KW-0812">Transmembrane</keyword>
<keyword evidence="2" id="KW-0496">Mitochondrion</keyword>
<dbReference type="EMBL" id="EU913478">
    <property type="protein sequence ID" value="ACF60284.1"/>
    <property type="molecule type" value="Genomic_DNA"/>
</dbReference>
<evidence type="ECO:0000313" key="2">
    <source>
        <dbReference type="EMBL" id="ACF60284.1"/>
    </source>
</evidence>
<proteinExistence type="predicted"/>
<accession>B6DAB2</accession>
<name>B6DAB2_DABRR</name>
<feature type="transmembrane region" description="Helical" evidence="1">
    <location>
        <begin position="6"/>
        <end position="23"/>
    </location>
</feature>
<dbReference type="AlphaFoldDB" id="B6DAB2"/>
<protein>
    <submittedName>
        <fullName evidence="2">ATP synthase F0 subunit 8</fullName>
    </submittedName>
</protein>
<gene>
    <name evidence="2" type="primary">ATP8</name>
</gene>
<dbReference type="CTD" id="4509"/>
<keyword evidence="1" id="KW-1133">Transmembrane helix</keyword>